<feature type="domain" description="Glycoside hydrolase family 3 N-terminal" evidence="4">
    <location>
        <begin position="104"/>
        <end position="212"/>
    </location>
</feature>
<dbReference type="PANTHER" id="PTHR42721">
    <property type="entry name" value="SUGAR HYDROLASE-RELATED"/>
    <property type="match status" value="1"/>
</dbReference>
<dbReference type="EMBL" id="JARAOO010000005">
    <property type="protein sequence ID" value="KAJ7967574.1"/>
    <property type="molecule type" value="Genomic_DNA"/>
</dbReference>
<protein>
    <submittedName>
        <fullName evidence="5">Beta-D-xylosidase-like protein</fullName>
    </submittedName>
</protein>
<dbReference type="Gene3D" id="3.20.20.300">
    <property type="entry name" value="Glycoside hydrolase, family 3, N-terminal domain"/>
    <property type="match status" value="1"/>
</dbReference>
<dbReference type="InterPro" id="IPR017853">
    <property type="entry name" value="GH"/>
</dbReference>
<sequence length="220" mass="23892">MRTQLLLFLSLSLLIAPIDAQNHACHKGSPQTSLFPFCNTSLTYEDRAKDSVSQLTLQEKVQQLVNAAVGIPRVGVPAYEWWSEALHGVSNVGPGTRFNGTVPGATSFPAVILSAASFNATLWYKMGQVVSNEARAMYDVGLAGLIYWSPNVNVFRDPRWGRGQETPGEDPLLVSRYAVKYVCGLQEVGDAGNSTGDGLNVSSCCKHYTAYDLDSWKGVD</sequence>
<dbReference type="PANTHER" id="PTHR42721:SF3">
    <property type="entry name" value="BETA-D-XYLOSIDASE 5-RELATED"/>
    <property type="match status" value="1"/>
</dbReference>
<evidence type="ECO:0000313" key="6">
    <source>
        <dbReference type="Proteomes" id="UP001163823"/>
    </source>
</evidence>
<evidence type="ECO:0000256" key="1">
    <source>
        <dbReference type="ARBA" id="ARBA00005336"/>
    </source>
</evidence>
<dbReference type="GO" id="GO:0046556">
    <property type="term" value="F:alpha-L-arabinofuranosidase activity"/>
    <property type="evidence" value="ECO:0007669"/>
    <property type="project" value="TreeGrafter"/>
</dbReference>
<dbReference type="Proteomes" id="UP001163823">
    <property type="component" value="Chromosome 5"/>
</dbReference>
<dbReference type="KEGG" id="qsa:O6P43_011817"/>
<comment type="similarity">
    <text evidence="1">Belongs to the glycosyl hydrolase 3 family.</text>
</comment>
<evidence type="ECO:0000313" key="5">
    <source>
        <dbReference type="EMBL" id="KAJ7967574.1"/>
    </source>
</evidence>
<keyword evidence="3" id="KW-0732">Signal</keyword>
<dbReference type="Pfam" id="PF00933">
    <property type="entry name" value="Glyco_hydro_3"/>
    <property type="match status" value="1"/>
</dbReference>
<dbReference type="GO" id="GO:0031222">
    <property type="term" value="P:arabinan catabolic process"/>
    <property type="evidence" value="ECO:0007669"/>
    <property type="project" value="TreeGrafter"/>
</dbReference>
<feature type="signal peptide" evidence="3">
    <location>
        <begin position="1"/>
        <end position="20"/>
    </location>
</feature>
<comment type="caution">
    <text evidence="5">The sequence shown here is derived from an EMBL/GenBank/DDBJ whole genome shotgun (WGS) entry which is preliminary data.</text>
</comment>
<keyword evidence="6" id="KW-1185">Reference proteome</keyword>
<evidence type="ECO:0000256" key="3">
    <source>
        <dbReference type="SAM" id="SignalP"/>
    </source>
</evidence>
<gene>
    <name evidence="5" type="ORF">O6P43_011817</name>
</gene>
<dbReference type="InterPro" id="IPR001764">
    <property type="entry name" value="Glyco_hydro_3_N"/>
</dbReference>
<evidence type="ECO:0000256" key="2">
    <source>
        <dbReference type="ARBA" id="ARBA00022801"/>
    </source>
</evidence>
<dbReference type="SUPFAM" id="SSF51445">
    <property type="entry name" value="(Trans)glycosidases"/>
    <property type="match status" value="1"/>
</dbReference>
<name>A0AAD7PUD5_QUISA</name>
<reference evidence="5" key="1">
    <citation type="journal article" date="2023" name="Science">
        <title>Elucidation of the pathway for biosynthesis of saponin adjuvants from the soapbark tree.</title>
        <authorList>
            <person name="Reed J."/>
            <person name="Orme A."/>
            <person name="El-Demerdash A."/>
            <person name="Owen C."/>
            <person name="Martin L.B.B."/>
            <person name="Misra R.C."/>
            <person name="Kikuchi S."/>
            <person name="Rejzek M."/>
            <person name="Martin A.C."/>
            <person name="Harkess A."/>
            <person name="Leebens-Mack J."/>
            <person name="Louveau T."/>
            <person name="Stephenson M.J."/>
            <person name="Osbourn A."/>
        </authorList>
    </citation>
    <scope>NUCLEOTIDE SEQUENCE</scope>
    <source>
        <strain evidence="5">S10</strain>
    </source>
</reference>
<dbReference type="InterPro" id="IPR036962">
    <property type="entry name" value="Glyco_hydro_3_N_sf"/>
</dbReference>
<dbReference type="InterPro" id="IPR044993">
    <property type="entry name" value="BXL"/>
</dbReference>
<keyword evidence="2" id="KW-0378">Hydrolase</keyword>
<dbReference type="GO" id="GO:0045493">
    <property type="term" value="P:xylan catabolic process"/>
    <property type="evidence" value="ECO:0007669"/>
    <property type="project" value="InterPro"/>
</dbReference>
<dbReference type="AlphaFoldDB" id="A0AAD7PUD5"/>
<evidence type="ECO:0000259" key="4">
    <source>
        <dbReference type="Pfam" id="PF00933"/>
    </source>
</evidence>
<organism evidence="5 6">
    <name type="scientific">Quillaja saponaria</name>
    <name type="common">Soap bark tree</name>
    <dbReference type="NCBI Taxonomy" id="32244"/>
    <lineage>
        <taxon>Eukaryota</taxon>
        <taxon>Viridiplantae</taxon>
        <taxon>Streptophyta</taxon>
        <taxon>Embryophyta</taxon>
        <taxon>Tracheophyta</taxon>
        <taxon>Spermatophyta</taxon>
        <taxon>Magnoliopsida</taxon>
        <taxon>eudicotyledons</taxon>
        <taxon>Gunneridae</taxon>
        <taxon>Pentapetalae</taxon>
        <taxon>rosids</taxon>
        <taxon>fabids</taxon>
        <taxon>Fabales</taxon>
        <taxon>Quillajaceae</taxon>
        <taxon>Quillaja</taxon>
    </lineage>
</organism>
<feature type="chain" id="PRO_5041903319" evidence="3">
    <location>
        <begin position="21"/>
        <end position="220"/>
    </location>
</feature>
<dbReference type="GO" id="GO:0009044">
    <property type="term" value="F:xylan 1,4-beta-xylosidase activity"/>
    <property type="evidence" value="ECO:0007669"/>
    <property type="project" value="InterPro"/>
</dbReference>
<proteinExistence type="inferred from homology"/>
<accession>A0AAD7PUD5</accession>